<dbReference type="Proteomes" id="UP000198324">
    <property type="component" value="Unassembled WGS sequence"/>
</dbReference>
<dbReference type="InterPro" id="IPR004360">
    <property type="entry name" value="Glyas_Fos-R_dOase_dom"/>
</dbReference>
<accession>A0A238Z2M2</accession>
<dbReference type="Pfam" id="PF00903">
    <property type="entry name" value="Glyoxalase"/>
    <property type="match status" value="1"/>
</dbReference>
<dbReference type="AlphaFoldDB" id="A0A238Z2M2"/>
<evidence type="ECO:0000259" key="1">
    <source>
        <dbReference type="PROSITE" id="PS51819"/>
    </source>
</evidence>
<name>A0A238Z2M2_9BACT</name>
<dbReference type="PANTHER" id="PTHR36503:SF1">
    <property type="entry name" value="BLR2520 PROTEIN"/>
    <property type="match status" value="1"/>
</dbReference>
<evidence type="ECO:0000313" key="2">
    <source>
        <dbReference type="EMBL" id="SNR77600.1"/>
    </source>
</evidence>
<dbReference type="InterPro" id="IPR037523">
    <property type="entry name" value="VOC_core"/>
</dbReference>
<proteinExistence type="predicted"/>
<dbReference type="EMBL" id="FZOC01000002">
    <property type="protein sequence ID" value="SNR77600.1"/>
    <property type="molecule type" value="Genomic_DNA"/>
</dbReference>
<keyword evidence="3" id="KW-1185">Reference proteome</keyword>
<dbReference type="RefSeq" id="WP_089272719.1">
    <property type="nucleotide sequence ID" value="NZ_FZOC01000002.1"/>
</dbReference>
<reference evidence="2 3" key="1">
    <citation type="submission" date="2017-06" db="EMBL/GenBank/DDBJ databases">
        <authorList>
            <person name="Kim H.J."/>
            <person name="Triplett B.A."/>
        </authorList>
    </citation>
    <scope>NUCLEOTIDE SEQUENCE [LARGE SCALE GENOMIC DNA]</scope>
    <source>
        <strain evidence="2 3">DSM 13116</strain>
    </source>
</reference>
<sequence>MRFGMTIVTLGVDDLDRAAAFYEQGLGLEPSAISQGAIRFYQCGAAVLALYPRTGLLEDAQLPQASLGEPGRFDGVTLACNCASRQEVDGLMARAVAAGARMVKRPQEVFWGGYSGYFQDPEGHLWELAHADFFTLNEQGGLVLPPPARS</sequence>
<dbReference type="InterPro" id="IPR029068">
    <property type="entry name" value="Glyas_Bleomycin-R_OHBP_Dase"/>
</dbReference>
<dbReference type="SUPFAM" id="SSF54593">
    <property type="entry name" value="Glyoxalase/Bleomycin resistance protein/Dihydroxybiphenyl dioxygenase"/>
    <property type="match status" value="1"/>
</dbReference>
<evidence type="ECO:0000313" key="3">
    <source>
        <dbReference type="Proteomes" id="UP000198324"/>
    </source>
</evidence>
<gene>
    <name evidence="2" type="ORF">SAMN04488503_1196</name>
</gene>
<organism evidence="2 3">
    <name type="scientific">Humidesulfovibrio mexicanus</name>
    <dbReference type="NCBI Taxonomy" id="147047"/>
    <lineage>
        <taxon>Bacteria</taxon>
        <taxon>Pseudomonadati</taxon>
        <taxon>Thermodesulfobacteriota</taxon>
        <taxon>Desulfovibrionia</taxon>
        <taxon>Desulfovibrionales</taxon>
        <taxon>Desulfovibrionaceae</taxon>
        <taxon>Humidesulfovibrio</taxon>
    </lineage>
</organism>
<protein>
    <recommendedName>
        <fullName evidence="1">VOC domain-containing protein</fullName>
    </recommendedName>
</protein>
<dbReference type="Gene3D" id="3.10.180.10">
    <property type="entry name" value="2,3-Dihydroxybiphenyl 1,2-Dioxygenase, domain 1"/>
    <property type="match status" value="1"/>
</dbReference>
<dbReference type="OrthoDB" id="9797663at2"/>
<dbReference type="PROSITE" id="PS51819">
    <property type="entry name" value="VOC"/>
    <property type="match status" value="1"/>
</dbReference>
<feature type="domain" description="VOC" evidence="1">
    <location>
        <begin position="4"/>
        <end position="131"/>
    </location>
</feature>
<dbReference type="CDD" id="cd07251">
    <property type="entry name" value="VOC_like"/>
    <property type="match status" value="1"/>
</dbReference>
<dbReference type="PANTHER" id="PTHR36503">
    <property type="entry name" value="BLR2520 PROTEIN"/>
    <property type="match status" value="1"/>
</dbReference>